<evidence type="ECO:0000313" key="1">
    <source>
        <dbReference type="EMBL" id="MFC5060493.1"/>
    </source>
</evidence>
<name>A0ABV9YEQ9_9PSEU</name>
<protein>
    <submittedName>
        <fullName evidence="1">Uncharacterized protein</fullName>
    </submittedName>
</protein>
<proteinExistence type="predicted"/>
<organism evidence="1 2">
    <name type="scientific">Saccharothrix xinjiangensis</name>
    <dbReference type="NCBI Taxonomy" id="204798"/>
    <lineage>
        <taxon>Bacteria</taxon>
        <taxon>Bacillati</taxon>
        <taxon>Actinomycetota</taxon>
        <taxon>Actinomycetes</taxon>
        <taxon>Pseudonocardiales</taxon>
        <taxon>Pseudonocardiaceae</taxon>
        <taxon>Saccharothrix</taxon>
    </lineage>
</organism>
<sequence>MIMGIADLASKVIGDKRRRRAYKARVRERQRLVTAVERASGEDRGASR</sequence>
<dbReference type="EMBL" id="JBHSJB010000053">
    <property type="protein sequence ID" value="MFC5060493.1"/>
    <property type="molecule type" value="Genomic_DNA"/>
</dbReference>
<dbReference type="RefSeq" id="WP_380649031.1">
    <property type="nucleotide sequence ID" value="NZ_JBHSJB010000053.1"/>
</dbReference>
<reference evidence="2" key="1">
    <citation type="journal article" date="2019" name="Int. J. Syst. Evol. Microbiol.">
        <title>The Global Catalogue of Microorganisms (GCM) 10K type strain sequencing project: providing services to taxonomists for standard genome sequencing and annotation.</title>
        <authorList>
            <consortium name="The Broad Institute Genomics Platform"/>
            <consortium name="The Broad Institute Genome Sequencing Center for Infectious Disease"/>
            <person name="Wu L."/>
            <person name="Ma J."/>
        </authorList>
    </citation>
    <scope>NUCLEOTIDE SEQUENCE [LARGE SCALE GENOMIC DNA]</scope>
    <source>
        <strain evidence="2">KCTC 12848</strain>
    </source>
</reference>
<gene>
    <name evidence="1" type="ORF">ACFPFM_42875</name>
</gene>
<keyword evidence="2" id="KW-1185">Reference proteome</keyword>
<accession>A0ABV9YEQ9</accession>
<evidence type="ECO:0000313" key="2">
    <source>
        <dbReference type="Proteomes" id="UP001595833"/>
    </source>
</evidence>
<dbReference type="Proteomes" id="UP001595833">
    <property type="component" value="Unassembled WGS sequence"/>
</dbReference>
<comment type="caution">
    <text evidence="1">The sequence shown here is derived from an EMBL/GenBank/DDBJ whole genome shotgun (WGS) entry which is preliminary data.</text>
</comment>